<evidence type="ECO:0000256" key="2">
    <source>
        <dbReference type="ARBA" id="ARBA00022630"/>
    </source>
</evidence>
<dbReference type="SUPFAM" id="SSF51905">
    <property type="entry name" value="FAD/NAD(P)-binding domain"/>
    <property type="match status" value="1"/>
</dbReference>
<name>A0A5D3FTA0_9ACTN</name>
<comment type="similarity">
    <text evidence="1">Belongs to the FAD-binding monooxygenase family.</text>
</comment>
<dbReference type="GO" id="GO:0004499">
    <property type="term" value="F:N,N-dimethylaniline monooxygenase activity"/>
    <property type="evidence" value="ECO:0007669"/>
    <property type="project" value="InterPro"/>
</dbReference>
<dbReference type="GO" id="GO:0050661">
    <property type="term" value="F:NADP binding"/>
    <property type="evidence" value="ECO:0007669"/>
    <property type="project" value="InterPro"/>
</dbReference>
<dbReference type="Proteomes" id="UP000323505">
    <property type="component" value="Unassembled WGS sequence"/>
</dbReference>
<keyword evidence="4" id="KW-0560">Oxidoreductase</keyword>
<keyword evidence="3" id="KW-0274">FAD</keyword>
<dbReference type="PRINTS" id="PR00419">
    <property type="entry name" value="ADXRDTASE"/>
</dbReference>
<dbReference type="InterPro" id="IPR020946">
    <property type="entry name" value="Flavin_mOase-like"/>
</dbReference>
<gene>
    <name evidence="5" type="ORF">FXF68_12710</name>
</gene>
<keyword evidence="2" id="KW-0285">Flavoprotein</keyword>
<protein>
    <submittedName>
        <fullName evidence="5">NAD(P)/FAD-dependent oxidoreductase</fullName>
    </submittedName>
</protein>
<evidence type="ECO:0000313" key="5">
    <source>
        <dbReference type="EMBL" id="TYK51272.1"/>
    </source>
</evidence>
<evidence type="ECO:0000256" key="3">
    <source>
        <dbReference type="ARBA" id="ARBA00022827"/>
    </source>
</evidence>
<dbReference type="GO" id="GO:0050660">
    <property type="term" value="F:flavin adenine dinucleotide binding"/>
    <property type="evidence" value="ECO:0007669"/>
    <property type="project" value="InterPro"/>
</dbReference>
<comment type="caution">
    <text evidence="5">The sequence shown here is derived from an EMBL/GenBank/DDBJ whole genome shotgun (WGS) entry which is preliminary data.</text>
</comment>
<dbReference type="EMBL" id="VSRQ01000002">
    <property type="protein sequence ID" value="TYK51272.1"/>
    <property type="molecule type" value="Genomic_DNA"/>
</dbReference>
<evidence type="ECO:0000256" key="1">
    <source>
        <dbReference type="ARBA" id="ARBA00010139"/>
    </source>
</evidence>
<evidence type="ECO:0000256" key="4">
    <source>
        <dbReference type="ARBA" id="ARBA00023002"/>
    </source>
</evidence>
<organism evidence="5 6">
    <name type="scientific">Actinomadura decatromicini</name>
    <dbReference type="NCBI Taxonomy" id="2604572"/>
    <lineage>
        <taxon>Bacteria</taxon>
        <taxon>Bacillati</taxon>
        <taxon>Actinomycetota</taxon>
        <taxon>Actinomycetes</taxon>
        <taxon>Streptosporangiales</taxon>
        <taxon>Thermomonosporaceae</taxon>
        <taxon>Actinomadura</taxon>
    </lineage>
</organism>
<dbReference type="InterPro" id="IPR051209">
    <property type="entry name" value="FAD-bind_Monooxygenase_sf"/>
</dbReference>
<reference evidence="5 6" key="1">
    <citation type="submission" date="2019-08" db="EMBL/GenBank/DDBJ databases">
        <title>Actinomadura sp. nov. CYP1-5 isolated from mountain soil.</title>
        <authorList>
            <person name="Songsumanus A."/>
            <person name="Kuncharoen N."/>
            <person name="Kudo T."/>
            <person name="Yuki M."/>
            <person name="Igarashi Y."/>
            <person name="Tanasupawat S."/>
        </authorList>
    </citation>
    <scope>NUCLEOTIDE SEQUENCE [LARGE SCALE GENOMIC DNA]</scope>
    <source>
        <strain evidence="5 6">CYP1-5</strain>
    </source>
</reference>
<dbReference type="RefSeq" id="WP_148759096.1">
    <property type="nucleotide sequence ID" value="NZ_VSRQ01000002.1"/>
</dbReference>
<sequence>MSRTTGRTASRSIGPRVAIVGCGFGGIAAAVKLKKKGVTRFTVFEQSDGPGGTWWDNRYPGCEVDIASHAYSFSFLTYDWSRTHARQEELQEYAEHVLDRFDLRRHCRFGVRVESATWDESASRYDVRLADGTVERFDVVISCLGLLSRPRYPEWPGLDEFEGPKFHTARWESEHDLTGKRVAVVGTGSTATQIVPAIAGKVERLYVFQRQPGWILAKGERDFTARERAMYRRFPILQKLRRLRLFYQFRVMYKGYDLHGRRQQENLRKCREYIRETISDPALREQLTPDYPWGCKRPVLASGFYPALNRPNVELVPHAVTRMTPKGIVDETGTEREIDVLIMATGFHATKFLASLDVRGVDGISIHDTWKDDPKAFMGITVPGYPNFFMLYGPNTNGGFSIIAQLERQAEVAARTVARMRRRRVRAVDTRPEAADRWVRWVDDQLVKHASAMGANCTNYYRSESGRNVTQWPKPHGEYYLLTKALPFVGFVERR</sequence>
<dbReference type="AlphaFoldDB" id="A0A5D3FTA0"/>
<dbReference type="PANTHER" id="PTHR42877">
    <property type="entry name" value="L-ORNITHINE N(5)-MONOOXYGENASE-RELATED"/>
    <property type="match status" value="1"/>
</dbReference>
<accession>A0A5D3FTA0</accession>
<proteinExistence type="inferred from homology"/>
<dbReference type="Pfam" id="PF00743">
    <property type="entry name" value="FMO-like"/>
    <property type="match status" value="1"/>
</dbReference>
<dbReference type="InterPro" id="IPR036188">
    <property type="entry name" value="FAD/NAD-bd_sf"/>
</dbReference>
<dbReference type="PANTHER" id="PTHR42877:SF4">
    <property type="entry name" value="FAD_NAD(P)-BINDING DOMAIN-CONTAINING PROTEIN-RELATED"/>
    <property type="match status" value="1"/>
</dbReference>
<keyword evidence="6" id="KW-1185">Reference proteome</keyword>
<evidence type="ECO:0000313" key="6">
    <source>
        <dbReference type="Proteomes" id="UP000323505"/>
    </source>
</evidence>
<dbReference type="Gene3D" id="3.50.50.60">
    <property type="entry name" value="FAD/NAD(P)-binding domain"/>
    <property type="match status" value="3"/>
</dbReference>